<gene>
    <name evidence="1" type="ordered locus">Terro_2980</name>
</gene>
<reference evidence="1 2" key="1">
    <citation type="submission" date="2012-06" db="EMBL/GenBank/DDBJ databases">
        <title>Complete genome of Terriglobus roseus DSM 18391.</title>
        <authorList>
            <consortium name="US DOE Joint Genome Institute (JGI-PGF)"/>
            <person name="Lucas S."/>
            <person name="Copeland A."/>
            <person name="Lapidus A."/>
            <person name="Glavina del Rio T."/>
            <person name="Dalin E."/>
            <person name="Tice H."/>
            <person name="Bruce D."/>
            <person name="Goodwin L."/>
            <person name="Pitluck S."/>
            <person name="Peters L."/>
            <person name="Mikhailova N."/>
            <person name="Munk A.C.C."/>
            <person name="Kyrpides N."/>
            <person name="Mavromatis K."/>
            <person name="Ivanova N."/>
            <person name="Brettin T."/>
            <person name="Detter J.C."/>
            <person name="Han C."/>
            <person name="Larimer F."/>
            <person name="Land M."/>
            <person name="Hauser L."/>
            <person name="Markowitz V."/>
            <person name="Cheng J.-F."/>
            <person name="Hugenholtz P."/>
            <person name="Woyke T."/>
            <person name="Wu D."/>
            <person name="Brambilla E."/>
            <person name="Klenk H.-P."/>
            <person name="Eisen J.A."/>
        </authorList>
    </citation>
    <scope>NUCLEOTIDE SEQUENCE [LARGE SCALE GENOMIC DNA]</scope>
    <source>
        <strain evidence="2">DSM 18391 / NRRL B-41598 / KBS 63</strain>
    </source>
</reference>
<dbReference type="HOGENOM" id="CLU_3223156_0_0_0"/>
<proteinExistence type="predicted"/>
<evidence type="ECO:0000313" key="2">
    <source>
        <dbReference type="Proteomes" id="UP000006056"/>
    </source>
</evidence>
<dbReference type="AlphaFoldDB" id="I3ZIZ4"/>
<accession>I3ZIZ4</accession>
<evidence type="ECO:0000313" key="1">
    <source>
        <dbReference type="EMBL" id="AFL89212.1"/>
    </source>
</evidence>
<keyword evidence="2" id="KW-1185">Reference proteome</keyword>
<sequence length="44" mass="5217">MTRPVHGVMRKIIGGAGFRQRPLMIRTDQVSYWTESRPHYMLDQ</sequence>
<protein>
    <submittedName>
        <fullName evidence="1">Uncharacterized protein</fullName>
    </submittedName>
</protein>
<organism evidence="1 2">
    <name type="scientific">Terriglobus roseus (strain DSM 18391 / NRRL B-41598 / KBS 63)</name>
    <dbReference type="NCBI Taxonomy" id="926566"/>
    <lineage>
        <taxon>Bacteria</taxon>
        <taxon>Pseudomonadati</taxon>
        <taxon>Acidobacteriota</taxon>
        <taxon>Terriglobia</taxon>
        <taxon>Terriglobales</taxon>
        <taxon>Acidobacteriaceae</taxon>
        <taxon>Terriglobus</taxon>
    </lineage>
</organism>
<dbReference type="KEGG" id="trs:Terro_2980"/>
<dbReference type="EMBL" id="CP003379">
    <property type="protein sequence ID" value="AFL89212.1"/>
    <property type="molecule type" value="Genomic_DNA"/>
</dbReference>
<dbReference type="Proteomes" id="UP000006056">
    <property type="component" value="Chromosome"/>
</dbReference>
<name>I3ZIZ4_TERRK</name>